<organism evidence="2 3">
    <name type="scientific">Caerostris darwini</name>
    <dbReference type="NCBI Taxonomy" id="1538125"/>
    <lineage>
        <taxon>Eukaryota</taxon>
        <taxon>Metazoa</taxon>
        <taxon>Ecdysozoa</taxon>
        <taxon>Arthropoda</taxon>
        <taxon>Chelicerata</taxon>
        <taxon>Arachnida</taxon>
        <taxon>Araneae</taxon>
        <taxon>Araneomorphae</taxon>
        <taxon>Entelegynae</taxon>
        <taxon>Araneoidea</taxon>
        <taxon>Araneidae</taxon>
        <taxon>Caerostris</taxon>
    </lineage>
</organism>
<protein>
    <submittedName>
        <fullName evidence="2">Uncharacterized protein</fullName>
    </submittedName>
</protein>
<evidence type="ECO:0000256" key="1">
    <source>
        <dbReference type="SAM" id="MobiDB-lite"/>
    </source>
</evidence>
<dbReference type="EMBL" id="BPLQ01012749">
    <property type="protein sequence ID" value="GIY67497.1"/>
    <property type="molecule type" value="Genomic_DNA"/>
</dbReference>
<sequence>MCETHSPYPSAAGLGNFSKPNIFDPKEVKGWKRGKKKIPQGSLLGIPKTTGKDSTAVCRFLYHIFIDSHCPGTNQRSPIKTTTCTRDVLMKKNDGLMRKR</sequence>
<keyword evidence="3" id="KW-1185">Reference proteome</keyword>
<evidence type="ECO:0000313" key="2">
    <source>
        <dbReference type="EMBL" id="GIY67497.1"/>
    </source>
</evidence>
<accession>A0AAV4VBK0</accession>
<dbReference type="Proteomes" id="UP001054837">
    <property type="component" value="Unassembled WGS sequence"/>
</dbReference>
<name>A0AAV4VBK0_9ARAC</name>
<comment type="caution">
    <text evidence="2">The sequence shown here is derived from an EMBL/GenBank/DDBJ whole genome shotgun (WGS) entry which is preliminary data.</text>
</comment>
<reference evidence="2 3" key="1">
    <citation type="submission" date="2021-06" db="EMBL/GenBank/DDBJ databases">
        <title>Caerostris darwini draft genome.</title>
        <authorList>
            <person name="Kono N."/>
            <person name="Arakawa K."/>
        </authorList>
    </citation>
    <scope>NUCLEOTIDE SEQUENCE [LARGE SCALE GENOMIC DNA]</scope>
</reference>
<proteinExistence type="predicted"/>
<dbReference type="AlphaFoldDB" id="A0AAV4VBK0"/>
<gene>
    <name evidence="2" type="ORF">CDAR_421851</name>
</gene>
<evidence type="ECO:0000313" key="3">
    <source>
        <dbReference type="Proteomes" id="UP001054837"/>
    </source>
</evidence>
<feature type="region of interest" description="Disordered" evidence="1">
    <location>
        <begin position="1"/>
        <end position="21"/>
    </location>
</feature>